<evidence type="ECO:0000313" key="1">
    <source>
        <dbReference type="EMBL" id="KAJ9547492.1"/>
    </source>
</evidence>
<dbReference type="Proteomes" id="UP001172457">
    <property type="component" value="Chromosome 5"/>
</dbReference>
<keyword evidence="2" id="KW-1185">Reference proteome</keyword>
<evidence type="ECO:0000313" key="2">
    <source>
        <dbReference type="Proteomes" id="UP001172457"/>
    </source>
</evidence>
<name>A0AA38W3H2_9ASTR</name>
<gene>
    <name evidence="1" type="ORF">OSB04_020035</name>
</gene>
<proteinExistence type="predicted"/>
<protein>
    <submittedName>
        <fullName evidence="1">Uncharacterized protein</fullName>
    </submittedName>
</protein>
<organism evidence="1 2">
    <name type="scientific">Centaurea solstitialis</name>
    <name type="common">yellow star-thistle</name>
    <dbReference type="NCBI Taxonomy" id="347529"/>
    <lineage>
        <taxon>Eukaryota</taxon>
        <taxon>Viridiplantae</taxon>
        <taxon>Streptophyta</taxon>
        <taxon>Embryophyta</taxon>
        <taxon>Tracheophyta</taxon>
        <taxon>Spermatophyta</taxon>
        <taxon>Magnoliopsida</taxon>
        <taxon>eudicotyledons</taxon>
        <taxon>Gunneridae</taxon>
        <taxon>Pentapetalae</taxon>
        <taxon>asterids</taxon>
        <taxon>campanulids</taxon>
        <taxon>Asterales</taxon>
        <taxon>Asteraceae</taxon>
        <taxon>Carduoideae</taxon>
        <taxon>Cardueae</taxon>
        <taxon>Centaureinae</taxon>
        <taxon>Centaurea</taxon>
    </lineage>
</organism>
<dbReference type="AlphaFoldDB" id="A0AA38W3H2"/>
<dbReference type="EMBL" id="JARYMX010000005">
    <property type="protein sequence ID" value="KAJ9547492.1"/>
    <property type="molecule type" value="Genomic_DNA"/>
</dbReference>
<comment type="caution">
    <text evidence="1">The sequence shown here is derived from an EMBL/GenBank/DDBJ whole genome shotgun (WGS) entry which is preliminary data.</text>
</comment>
<sequence>MPTKDDGQSIAYSSERIANVSRYMANREQLRNRETHNALKKDLIEHKWQKIGTVCDSRKGKEKCRLTGLL</sequence>
<accession>A0AA38W3H2</accession>
<reference evidence="1" key="1">
    <citation type="submission" date="2023-03" db="EMBL/GenBank/DDBJ databases">
        <title>Chromosome-scale reference genome and RAD-based genetic map of yellow starthistle (Centaurea solstitialis) reveal putative structural variation and QTLs associated with invader traits.</title>
        <authorList>
            <person name="Reatini B."/>
            <person name="Cang F.A."/>
            <person name="Jiang Q."/>
            <person name="Mckibben M.T.W."/>
            <person name="Barker M.S."/>
            <person name="Rieseberg L.H."/>
            <person name="Dlugosch K.M."/>
        </authorList>
    </citation>
    <scope>NUCLEOTIDE SEQUENCE</scope>
    <source>
        <strain evidence="1">CAN-66</strain>
        <tissue evidence="1">Leaf</tissue>
    </source>
</reference>